<comment type="caution">
    <text evidence="2">The sequence shown here is derived from an EMBL/GenBank/DDBJ whole genome shotgun (WGS) entry which is preliminary data.</text>
</comment>
<feature type="compositionally biased region" description="Basic and acidic residues" evidence="1">
    <location>
        <begin position="1"/>
        <end position="14"/>
    </location>
</feature>
<feature type="compositionally biased region" description="Low complexity" evidence="1">
    <location>
        <begin position="105"/>
        <end position="119"/>
    </location>
</feature>
<protein>
    <submittedName>
        <fullName evidence="2">Uncharacterized protein</fullName>
    </submittedName>
</protein>
<accession>A0A9N7Y6K5</accession>
<evidence type="ECO:0000256" key="1">
    <source>
        <dbReference type="SAM" id="MobiDB-lite"/>
    </source>
</evidence>
<keyword evidence="3" id="KW-1185">Reference proteome</keyword>
<dbReference type="Proteomes" id="UP001153269">
    <property type="component" value="Unassembled WGS sequence"/>
</dbReference>
<name>A0A9N7Y6K5_PLEPL</name>
<feature type="region of interest" description="Disordered" evidence="1">
    <location>
        <begin position="1"/>
        <end position="124"/>
    </location>
</feature>
<evidence type="ECO:0000313" key="3">
    <source>
        <dbReference type="Proteomes" id="UP001153269"/>
    </source>
</evidence>
<proteinExistence type="predicted"/>
<gene>
    <name evidence="2" type="ORF">PLEPLA_LOCUS2191</name>
</gene>
<dbReference type="AlphaFoldDB" id="A0A9N7Y6K5"/>
<dbReference type="EMBL" id="CADEAL010000109">
    <property type="protein sequence ID" value="CAB1414482.1"/>
    <property type="molecule type" value="Genomic_DNA"/>
</dbReference>
<reference evidence="2" key="1">
    <citation type="submission" date="2020-03" db="EMBL/GenBank/DDBJ databases">
        <authorList>
            <person name="Weist P."/>
        </authorList>
    </citation>
    <scope>NUCLEOTIDE SEQUENCE</scope>
</reference>
<sequence>MMGREEYGEGKELLRIQSLPPHHRSMVEKPPPLGAVAEGTRPESLPLTLVPGPLQPVPAFRTADGHRAAAQEKRERPPHQQRREAPPDEDLPPKNSDFDNQRQCSDSYNPSSTPISSSPEKNIHHLFRIPMTTDHGLRWQLTA</sequence>
<evidence type="ECO:0000313" key="2">
    <source>
        <dbReference type="EMBL" id="CAB1414482.1"/>
    </source>
</evidence>
<feature type="compositionally biased region" description="Basic and acidic residues" evidence="1">
    <location>
        <begin position="63"/>
        <end position="86"/>
    </location>
</feature>
<organism evidence="2 3">
    <name type="scientific">Pleuronectes platessa</name>
    <name type="common">European plaice</name>
    <dbReference type="NCBI Taxonomy" id="8262"/>
    <lineage>
        <taxon>Eukaryota</taxon>
        <taxon>Metazoa</taxon>
        <taxon>Chordata</taxon>
        <taxon>Craniata</taxon>
        <taxon>Vertebrata</taxon>
        <taxon>Euteleostomi</taxon>
        <taxon>Actinopterygii</taxon>
        <taxon>Neopterygii</taxon>
        <taxon>Teleostei</taxon>
        <taxon>Neoteleostei</taxon>
        <taxon>Acanthomorphata</taxon>
        <taxon>Carangaria</taxon>
        <taxon>Pleuronectiformes</taxon>
        <taxon>Pleuronectoidei</taxon>
        <taxon>Pleuronectidae</taxon>
        <taxon>Pleuronectes</taxon>
    </lineage>
</organism>